<dbReference type="Proteomes" id="UP000739538">
    <property type="component" value="Unassembled WGS sequence"/>
</dbReference>
<keyword evidence="1" id="KW-0812">Transmembrane</keyword>
<proteinExistence type="predicted"/>
<name>A0A956SDC7_UNCEI</name>
<keyword evidence="1" id="KW-0472">Membrane</keyword>
<dbReference type="EMBL" id="JAGQHS010000046">
    <property type="protein sequence ID" value="MCA9756246.1"/>
    <property type="molecule type" value="Genomic_DNA"/>
</dbReference>
<dbReference type="Pfam" id="PF04304">
    <property type="entry name" value="DUF454"/>
    <property type="match status" value="1"/>
</dbReference>
<evidence type="ECO:0000313" key="3">
    <source>
        <dbReference type="Proteomes" id="UP000739538"/>
    </source>
</evidence>
<dbReference type="PANTHER" id="PTHR35813">
    <property type="entry name" value="INNER MEMBRANE PROTEIN YBAN"/>
    <property type="match status" value="1"/>
</dbReference>
<feature type="transmembrane region" description="Helical" evidence="1">
    <location>
        <begin position="144"/>
        <end position="165"/>
    </location>
</feature>
<feature type="transmembrane region" description="Helical" evidence="1">
    <location>
        <begin position="50"/>
        <end position="83"/>
    </location>
</feature>
<dbReference type="GO" id="GO:0005886">
    <property type="term" value="C:plasma membrane"/>
    <property type="evidence" value="ECO:0007669"/>
    <property type="project" value="TreeGrafter"/>
</dbReference>
<evidence type="ECO:0000256" key="1">
    <source>
        <dbReference type="SAM" id="Phobius"/>
    </source>
</evidence>
<dbReference type="AlphaFoldDB" id="A0A956SDC7"/>
<accession>A0A956SDC7</accession>
<evidence type="ECO:0000313" key="2">
    <source>
        <dbReference type="EMBL" id="MCA9756246.1"/>
    </source>
</evidence>
<keyword evidence="1" id="KW-1133">Transmembrane helix</keyword>
<dbReference type="PANTHER" id="PTHR35813:SF1">
    <property type="entry name" value="INNER MEMBRANE PROTEIN YBAN"/>
    <property type="match status" value="1"/>
</dbReference>
<reference evidence="2" key="1">
    <citation type="submission" date="2020-04" db="EMBL/GenBank/DDBJ databases">
        <authorList>
            <person name="Zhang T."/>
        </authorList>
    </citation>
    <scope>NUCLEOTIDE SEQUENCE</scope>
    <source>
        <strain evidence="2">HKST-UBA02</strain>
    </source>
</reference>
<organism evidence="2 3">
    <name type="scientific">Eiseniibacteriota bacterium</name>
    <dbReference type="NCBI Taxonomy" id="2212470"/>
    <lineage>
        <taxon>Bacteria</taxon>
        <taxon>Candidatus Eiseniibacteriota</taxon>
    </lineage>
</organism>
<protein>
    <submittedName>
        <fullName evidence="2">YbaN family protein</fullName>
    </submittedName>
</protein>
<gene>
    <name evidence="2" type="ORF">KDA27_10610</name>
</gene>
<comment type="caution">
    <text evidence="2">The sequence shown here is derived from an EMBL/GenBank/DDBJ whole genome shotgun (WGS) entry which is preliminary data.</text>
</comment>
<reference evidence="2" key="2">
    <citation type="journal article" date="2021" name="Microbiome">
        <title>Successional dynamics and alternative stable states in a saline activated sludge microbial community over 9 years.</title>
        <authorList>
            <person name="Wang Y."/>
            <person name="Ye J."/>
            <person name="Ju F."/>
            <person name="Liu L."/>
            <person name="Boyd J.A."/>
            <person name="Deng Y."/>
            <person name="Parks D.H."/>
            <person name="Jiang X."/>
            <person name="Yin X."/>
            <person name="Woodcroft B.J."/>
            <person name="Tyson G.W."/>
            <person name="Hugenholtz P."/>
            <person name="Polz M.F."/>
            <person name="Zhang T."/>
        </authorList>
    </citation>
    <scope>NUCLEOTIDE SEQUENCE</scope>
    <source>
        <strain evidence="2">HKST-UBA02</strain>
    </source>
</reference>
<sequence length="168" mass="17463">MNIAGTMNAALPMSSAESMSSVAAMAQEQPRSSAEPKSTTVAVDGWKRRLYVALGVTSVGFGVVGAFVPGLPTTVFLIIASWFFTRSSPRLQARLLSHPRFGTPLRRFLEHRTMPRKAKVTALGSMWGGAGVSCAGAMSGGLPILLPVVVVGAALIGSGAILFGCRTA</sequence>
<dbReference type="InterPro" id="IPR007401">
    <property type="entry name" value="DUF454"/>
</dbReference>